<evidence type="ECO:0000313" key="3">
    <source>
        <dbReference type="EMBL" id="KTD62393.1"/>
    </source>
</evidence>
<keyword evidence="1" id="KW-0479">Metal-binding</keyword>
<dbReference type="AlphaFoldDB" id="A0A0W0YZU4"/>
<dbReference type="PANTHER" id="PTHR20883:SF15">
    <property type="entry name" value="PHYTANOYL-COA DIOXYGENASE DOMAIN-CONTAINING PROTEIN 1"/>
    <property type="match status" value="1"/>
</dbReference>
<dbReference type="EMBL" id="LNYW01000033">
    <property type="protein sequence ID" value="KTD62393.1"/>
    <property type="molecule type" value="Genomic_DNA"/>
</dbReference>
<accession>A0A0W0YZU4</accession>
<dbReference type="Pfam" id="PF05721">
    <property type="entry name" value="PhyH"/>
    <property type="match status" value="1"/>
</dbReference>
<proteinExistence type="predicted"/>
<gene>
    <name evidence="3" type="ORF">Lsha_1093</name>
</gene>
<sequence length="316" mass="36847">MSQTILENDKSYPSNKELLDEFHSHGVITLEDYISETRVDEILEEIQTVTDKAQQDLINDWNNQKICFYSVQKHHKKSPDEDFANKPYFLESKDKSHIFYEKIANTYQINRIGHALHKETNYPGLGSLINDKMIQFLKALNYLRPVCHLSVYIPKYGFGLGSKVKPHQENTFAYSEPTSALVLWIALEDATIENACLWGIPGSNHWPLKYISKLDSHRKQRTFYQINDVEIPNFETEIERYKPLEVKKGSALIMHGNFVHASPANFSSKSRQSISLQFLETANTHYPNFNWIWPGRTDYLYDLTNDINQEFEYVNL</sequence>
<dbReference type="PATRIC" id="fig|1122169.6.peg.1260"/>
<dbReference type="Proteomes" id="UP000054600">
    <property type="component" value="Unassembled WGS sequence"/>
</dbReference>
<evidence type="ECO:0000313" key="4">
    <source>
        <dbReference type="Proteomes" id="UP000054600"/>
    </source>
</evidence>
<dbReference type="SUPFAM" id="SSF51197">
    <property type="entry name" value="Clavaminate synthase-like"/>
    <property type="match status" value="1"/>
</dbReference>
<organism evidence="3 4">
    <name type="scientific">Legionella shakespearei DSM 23087</name>
    <dbReference type="NCBI Taxonomy" id="1122169"/>
    <lineage>
        <taxon>Bacteria</taxon>
        <taxon>Pseudomonadati</taxon>
        <taxon>Pseudomonadota</taxon>
        <taxon>Gammaproteobacteria</taxon>
        <taxon>Legionellales</taxon>
        <taxon>Legionellaceae</taxon>
        <taxon>Legionella</taxon>
    </lineage>
</organism>
<reference evidence="3 4" key="1">
    <citation type="submission" date="2015-11" db="EMBL/GenBank/DDBJ databases">
        <title>Genomic analysis of 38 Legionella species identifies large and diverse effector repertoires.</title>
        <authorList>
            <person name="Burstein D."/>
            <person name="Amaro F."/>
            <person name="Zusman T."/>
            <person name="Lifshitz Z."/>
            <person name="Cohen O."/>
            <person name="Gilbert J.A."/>
            <person name="Pupko T."/>
            <person name="Shuman H.A."/>
            <person name="Segal G."/>
        </authorList>
    </citation>
    <scope>NUCLEOTIDE SEQUENCE [LARGE SCALE GENOMIC DNA]</scope>
    <source>
        <strain evidence="3 4">ATCC 49655</strain>
    </source>
</reference>
<dbReference type="GO" id="GO:0016706">
    <property type="term" value="F:2-oxoglutarate-dependent dioxygenase activity"/>
    <property type="evidence" value="ECO:0007669"/>
    <property type="project" value="UniProtKB-ARBA"/>
</dbReference>
<keyword evidence="4" id="KW-1185">Reference proteome</keyword>
<evidence type="ECO:0000256" key="1">
    <source>
        <dbReference type="ARBA" id="ARBA00022723"/>
    </source>
</evidence>
<protein>
    <submittedName>
        <fullName evidence="3">Phytanoyl-CoA dioxygenase</fullName>
    </submittedName>
</protein>
<dbReference type="eggNOG" id="COG5285">
    <property type="taxonomic scope" value="Bacteria"/>
</dbReference>
<dbReference type="STRING" id="1122169.Lsha_1093"/>
<dbReference type="PANTHER" id="PTHR20883">
    <property type="entry name" value="PHYTANOYL-COA DIOXYGENASE DOMAIN CONTAINING 1"/>
    <property type="match status" value="1"/>
</dbReference>
<evidence type="ECO:0000256" key="2">
    <source>
        <dbReference type="ARBA" id="ARBA00023004"/>
    </source>
</evidence>
<keyword evidence="3" id="KW-0560">Oxidoreductase</keyword>
<comment type="caution">
    <text evidence="3">The sequence shown here is derived from an EMBL/GenBank/DDBJ whole genome shotgun (WGS) entry which is preliminary data.</text>
</comment>
<keyword evidence="2" id="KW-0408">Iron</keyword>
<dbReference type="OrthoDB" id="9791262at2"/>
<name>A0A0W0YZU4_9GAMM</name>
<keyword evidence="3" id="KW-0223">Dioxygenase</keyword>
<dbReference type="GO" id="GO:0005506">
    <property type="term" value="F:iron ion binding"/>
    <property type="evidence" value="ECO:0007669"/>
    <property type="project" value="UniProtKB-ARBA"/>
</dbReference>
<dbReference type="RefSeq" id="WP_018577958.1">
    <property type="nucleotide sequence ID" value="NZ_KB892415.1"/>
</dbReference>
<dbReference type="Gene3D" id="2.60.120.620">
    <property type="entry name" value="q2cbj1_9rhob like domain"/>
    <property type="match status" value="1"/>
</dbReference>
<dbReference type="InterPro" id="IPR008775">
    <property type="entry name" value="Phytyl_CoA_dOase-like"/>
</dbReference>